<sequence length="200" mass="21512">MRFSLPRPTLALLALCAALAGCTEADAPATRDKPAADKAEPDPTPIVAPPANSLAGEWLKTRPGPEAKGCFTEERRPAVVETVTEHVLVDPETRDPKTGVVIAPATYRTTTQARIVSGGGRMWFASVCASQMTMARTAVLQRALWVRGLYDGPLDGQMSAATREAIRRYQTQRGLLSAELSLRAAREMGVVSWLETPEGP</sequence>
<dbReference type="EMBL" id="QJTK01000005">
    <property type="protein sequence ID" value="PYF10209.1"/>
    <property type="molecule type" value="Genomic_DNA"/>
</dbReference>
<accession>A0A318U3S0</accession>
<feature type="compositionally biased region" description="Basic and acidic residues" evidence="1">
    <location>
        <begin position="29"/>
        <end position="41"/>
    </location>
</feature>
<proteinExistence type="predicted"/>
<evidence type="ECO:0000313" key="4">
    <source>
        <dbReference type="EMBL" id="PYF10209.1"/>
    </source>
</evidence>
<reference evidence="4 5" key="1">
    <citation type="submission" date="2018-06" db="EMBL/GenBank/DDBJ databases">
        <title>Genomic Encyclopedia of Type Strains, Phase III (KMG-III): the genomes of soil and plant-associated and newly described type strains.</title>
        <authorList>
            <person name="Whitman W."/>
        </authorList>
    </citation>
    <scope>NUCLEOTIDE SEQUENCE [LARGE SCALE GENOMIC DNA]</scope>
    <source>
        <strain evidence="4 5">JA737</strain>
    </source>
</reference>
<dbReference type="Gene3D" id="1.10.101.10">
    <property type="entry name" value="PGBD-like superfamily/PGBD"/>
    <property type="match status" value="1"/>
</dbReference>
<dbReference type="PROSITE" id="PS51257">
    <property type="entry name" value="PROKAR_LIPOPROTEIN"/>
    <property type="match status" value="1"/>
</dbReference>
<dbReference type="Pfam" id="PF01471">
    <property type="entry name" value="PG_binding_1"/>
    <property type="match status" value="1"/>
</dbReference>
<dbReference type="InterPro" id="IPR036365">
    <property type="entry name" value="PGBD-like_sf"/>
</dbReference>
<dbReference type="AlphaFoldDB" id="A0A318U3S0"/>
<dbReference type="OrthoDB" id="7861420at2"/>
<dbReference type="RefSeq" id="WP_110805397.1">
    <property type="nucleotide sequence ID" value="NZ_QJTK01000005.1"/>
</dbReference>
<evidence type="ECO:0000256" key="2">
    <source>
        <dbReference type="SAM" id="SignalP"/>
    </source>
</evidence>
<keyword evidence="5" id="KW-1185">Reference proteome</keyword>
<dbReference type="SUPFAM" id="SSF47090">
    <property type="entry name" value="PGBD-like"/>
    <property type="match status" value="1"/>
</dbReference>
<comment type="caution">
    <text evidence="4">The sequence shown here is derived from an EMBL/GenBank/DDBJ whole genome shotgun (WGS) entry which is preliminary data.</text>
</comment>
<dbReference type="InterPro" id="IPR002477">
    <property type="entry name" value="Peptidoglycan-bd-like"/>
</dbReference>
<feature type="signal peptide" evidence="2">
    <location>
        <begin position="1"/>
        <end position="20"/>
    </location>
</feature>
<gene>
    <name evidence="4" type="ORF">C8J30_10518</name>
</gene>
<organism evidence="4 5">
    <name type="scientific">Rhodobacter viridis</name>
    <dbReference type="NCBI Taxonomy" id="1054202"/>
    <lineage>
        <taxon>Bacteria</taxon>
        <taxon>Pseudomonadati</taxon>
        <taxon>Pseudomonadota</taxon>
        <taxon>Alphaproteobacteria</taxon>
        <taxon>Rhodobacterales</taxon>
        <taxon>Rhodobacter group</taxon>
        <taxon>Rhodobacter</taxon>
    </lineage>
</organism>
<dbReference type="InterPro" id="IPR036366">
    <property type="entry name" value="PGBDSf"/>
</dbReference>
<evidence type="ECO:0000313" key="5">
    <source>
        <dbReference type="Proteomes" id="UP000247727"/>
    </source>
</evidence>
<evidence type="ECO:0000259" key="3">
    <source>
        <dbReference type="Pfam" id="PF01471"/>
    </source>
</evidence>
<feature type="domain" description="Peptidoglycan binding-like" evidence="3">
    <location>
        <begin position="138"/>
        <end position="175"/>
    </location>
</feature>
<keyword evidence="2" id="KW-0732">Signal</keyword>
<dbReference type="Proteomes" id="UP000247727">
    <property type="component" value="Unassembled WGS sequence"/>
</dbReference>
<protein>
    <submittedName>
        <fullName evidence="4">Putative peptidoglycan binding protein</fullName>
    </submittedName>
</protein>
<feature type="region of interest" description="Disordered" evidence="1">
    <location>
        <begin position="27"/>
        <end position="51"/>
    </location>
</feature>
<name>A0A318U3S0_9RHOB</name>
<evidence type="ECO:0000256" key="1">
    <source>
        <dbReference type="SAM" id="MobiDB-lite"/>
    </source>
</evidence>
<feature type="chain" id="PRO_5016407567" evidence="2">
    <location>
        <begin position="21"/>
        <end position="200"/>
    </location>
</feature>